<protein>
    <submittedName>
        <fullName evidence="1">Uncharacterized protein</fullName>
    </submittedName>
</protein>
<reference evidence="1 2" key="1">
    <citation type="journal article" date="2013" name="BMC Genomics">
        <title>Comparative genomics of parasitic silkworm microsporidia reveal an association between genome expansion and host adaptation.</title>
        <authorList>
            <person name="Pan G."/>
            <person name="Xu J."/>
            <person name="Li T."/>
            <person name="Xia Q."/>
            <person name="Liu S.L."/>
            <person name="Zhang G."/>
            <person name="Li S."/>
            <person name="Li C."/>
            <person name="Liu H."/>
            <person name="Yang L."/>
            <person name="Liu T."/>
            <person name="Zhang X."/>
            <person name="Wu Z."/>
            <person name="Fan W."/>
            <person name="Dang X."/>
            <person name="Xiang H."/>
            <person name="Tao M."/>
            <person name="Li Y."/>
            <person name="Hu J."/>
            <person name="Li Z."/>
            <person name="Lin L."/>
            <person name="Luo J."/>
            <person name="Geng L."/>
            <person name="Wang L."/>
            <person name="Long M."/>
            <person name="Wan Y."/>
            <person name="He N."/>
            <person name="Zhang Z."/>
            <person name="Lu C."/>
            <person name="Keeling P.J."/>
            <person name="Wang J."/>
            <person name="Xiang Z."/>
            <person name="Zhou Z."/>
        </authorList>
    </citation>
    <scope>NUCLEOTIDE SEQUENCE [LARGE SCALE GENOMIC DNA]</scope>
    <source>
        <strain evidence="2">CQ1 / CVCC 102059</strain>
    </source>
</reference>
<name>R0KUI2_NOSB1</name>
<evidence type="ECO:0000313" key="1">
    <source>
        <dbReference type="EMBL" id="EOB14501.1"/>
    </source>
</evidence>
<evidence type="ECO:0000313" key="2">
    <source>
        <dbReference type="Proteomes" id="UP000016927"/>
    </source>
</evidence>
<sequence length="55" mass="6611">MGVSEEVKDNLDLSIEDYVTVGGIKKKFTDITEEDKEKMDEKEYENYFEIYFKYN</sequence>
<keyword evidence="2" id="KW-1185">Reference proteome</keyword>
<organism evidence="1 2">
    <name type="scientific">Nosema bombycis (strain CQ1 / CVCC 102059)</name>
    <name type="common">Microsporidian parasite</name>
    <name type="synonym">Pebrine of silkworm</name>
    <dbReference type="NCBI Taxonomy" id="578461"/>
    <lineage>
        <taxon>Eukaryota</taxon>
        <taxon>Fungi</taxon>
        <taxon>Fungi incertae sedis</taxon>
        <taxon>Microsporidia</taxon>
        <taxon>Nosematidae</taxon>
        <taxon>Nosema</taxon>
    </lineage>
</organism>
<dbReference type="HOGENOM" id="CLU_3032960_0_0_1"/>
<accession>R0KUI2</accession>
<dbReference type="EMBL" id="KB908935">
    <property type="protein sequence ID" value="EOB14501.1"/>
    <property type="molecule type" value="Genomic_DNA"/>
</dbReference>
<dbReference type="VEuPathDB" id="MicrosporidiaDB:NBO_27g0056"/>
<proteinExistence type="predicted"/>
<dbReference type="AlphaFoldDB" id="R0KUI2"/>
<gene>
    <name evidence="1" type="ORF">NBO_27g0056</name>
</gene>
<dbReference type="Proteomes" id="UP000016927">
    <property type="component" value="Unassembled WGS sequence"/>
</dbReference>